<feature type="domain" description="Ig-like" evidence="10">
    <location>
        <begin position="39"/>
        <end position="138"/>
    </location>
</feature>
<dbReference type="PANTHER" id="PTHR19433:SF127">
    <property type="entry name" value="NITR9"/>
    <property type="match status" value="1"/>
</dbReference>
<evidence type="ECO:0000256" key="1">
    <source>
        <dbReference type="ARBA" id="ARBA00004236"/>
    </source>
</evidence>
<dbReference type="KEGG" id="alim:106527912"/>
<feature type="region of interest" description="Disordered" evidence="8">
    <location>
        <begin position="326"/>
        <end position="346"/>
    </location>
</feature>
<dbReference type="GeneID" id="106527912"/>
<evidence type="ECO:0000256" key="5">
    <source>
        <dbReference type="ARBA" id="ARBA00023136"/>
    </source>
</evidence>
<keyword evidence="9" id="KW-1133">Transmembrane helix</keyword>
<gene>
    <name evidence="12" type="primary">LOC106527912</name>
</gene>
<dbReference type="SUPFAM" id="SSF48726">
    <property type="entry name" value="Immunoglobulin"/>
    <property type="match status" value="2"/>
</dbReference>
<dbReference type="Proteomes" id="UP000192220">
    <property type="component" value="Unplaced"/>
</dbReference>
<dbReference type="OrthoDB" id="6370831at2759"/>
<evidence type="ECO:0000256" key="2">
    <source>
        <dbReference type="ARBA" id="ARBA00022475"/>
    </source>
</evidence>
<keyword evidence="6" id="KW-1015">Disulfide bond</keyword>
<dbReference type="InterPro" id="IPR036179">
    <property type="entry name" value="Ig-like_dom_sf"/>
</dbReference>
<keyword evidence="11" id="KW-1185">Reference proteome</keyword>
<evidence type="ECO:0000313" key="11">
    <source>
        <dbReference type="Proteomes" id="UP000192220"/>
    </source>
</evidence>
<dbReference type="PANTHER" id="PTHR19433">
    <property type="entry name" value="T-CELL RECEPTOR ALPHA CHAIN V REGION-RELATED"/>
    <property type="match status" value="1"/>
</dbReference>
<dbReference type="Pfam" id="PF07686">
    <property type="entry name" value="V-set"/>
    <property type="match status" value="2"/>
</dbReference>
<dbReference type="InterPro" id="IPR007110">
    <property type="entry name" value="Ig-like_dom"/>
</dbReference>
<dbReference type="GO" id="GO:0005886">
    <property type="term" value="C:plasma membrane"/>
    <property type="evidence" value="ECO:0007669"/>
    <property type="project" value="UniProtKB-SubCell"/>
</dbReference>
<evidence type="ECO:0000313" key="12">
    <source>
        <dbReference type="RefSeq" id="XP_013878383.1"/>
    </source>
</evidence>
<dbReference type="InterPro" id="IPR003599">
    <property type="entry name" value="Ig_sub"/>
</dbReference>
<reference evidence="12" key="1">
    <citation type="submission" date="2025-08" db="UniProtKB">
        <authorList>
            <consortium name="RefSeq"/>
        </authorList>
    </citation>
    <scope>IDENTIFICATION</scope>
    <source>
        <strain evidence="12">Quisiro</strain>
        <tissue evidence="12">Liver</tissue>
    </source>
</reference>
<dbReference type="GO" id="GO:0009617">
    <property type="term" value="P:response to bacterium"/>
    <property type="evidence" value="ECO:0007669"/>
    <property type="project" value="TreeGrafter"/>
</dbReference>
<dbReference type="GO" id="GO:0002376">
    <property type="term" value="P:immune system process"/>
    <property type="evidence" value="ECO:0007669"/>
    <property type="project" value="UniProtKB-KW"/>
</dbReference>
<feature type="compositionally biased region" description="Basic and acidic residues" evidence="8">
    <location>
        <begin position="326"/>
        <end position="339"/>
    </location>
</feature>
<comment type="subcellular location">
    <subcellularLocation>
        <location evidence="1">Cell membrane</location>
    </subcellularLocation>
</comment>
<evidence type="ECO:0000256" key="3">
    <source>
        <dbReference type="ARBA" id="ARBA00022729"/>
    </source>
</evidence>
<dbReference type="SMART" id="SM00409">
    <property type="entry name" value="IG"/>
    <property type="match status" value="2"/>
</dbReference>
<accession>A0A2I4CEH9</accession>
<keyword evidence="2" id="KW-1003">Cell membrane</keyword>
<keyword evidence="7" id="KW-0325">Glycoprotein</keyword>
<keyword evidence="4" id="KW-0391">Immunity</keyword>
<dbReference type="RefSeq" id="XP_013878383.1">
    <property type="nucleotide sequence ID" value="XM_014022929.1"/>
</dbReference>
<evidence type="ECO:0000256" key="4">
    <source>
        <dbReference type="ARBA" id="ARBA00022859"/>
    </source>
</evidence>
<dbReference type="InterPro" id="IPR052051">
    <property type="entry name" value="TCR_complex_component"/>
</dbReference>
<evidence type="ECO:0000256" key="8">
    <source>
        <dbReference type="SAM" id="MobiDB-lite"/>
    </source>
</evidence>
<keyword evidence="3" id="KW-0732">Signal</keyword>
<evidence type="ECO:0000256" key="6">
    <source>
        <dbReference type="ARBA" id="ARBA00023157"/>
    </source>
</evidence>
<dbReference type="InParanoid" id="A0A2I4CEH9"/>
<dbReference type="Gene3D" id="2.60.40.10">
    <property type="entry name" value="Immunoglobulins"/>
    <property type="match status" value="2"/>
</dbReference>
<keyword evidence="5 9" id="KW-0472">Membrane</keyword>
<keyword evidence="9" id="KW-0812">Transmembrane</keyword>
<evidence type="ECO:0000256" key="7">
    <source>
        <dbReference type="ARBA" id="ARBA00023180"/>
    </source>
</evidence>
<feature type="domain" description="Ig-like" evidence="10">
    <location>
        <begin position="152"/>
        <end position="256"/>
    </location>
</feature>
<evidence type="ECO:0000256" key="9">
    <source>
        <dbReference type="SAM" id="Phobius"/>
    </source>
</evidence>
<evidence type="ECO:0000259" key="10">
    <source>
        <dbReference type="PROSITE" id="PS50835"/>
    </source>
</evidence>
<feature type="transmembrane region" description="Helical" evidence="9">
    <location>
        <begin position="263"/>
        <end position="283"/>
    </location>
</feature>
<dbReference type="AlphaFoldDB" id="A0A2I4CEH9"/>
<protein>
    <submittedName>
        <fullName evidence="12">Uncharacterized protein LOC106527912</fullName>
    </submittedName>
</protein>
<dbReference type="InterPro" id="IPR013783">
    <property type="entry name" value="Ig-like_fold"/>
</dbReference>
<name>A0A2I4CEH9_AUSLI</name>
<sequence>MDSVFPHLDVGHQGPTLEPDLEVGHVDKRLVAGLSPMEPDGDVLYANFGDDVSLPCFFTSSATHLSWYKQVAGEHPQIISFFYKSSPDSNRFYNQFQGNERFSVHIGEGFYNLNISNVQDSDAAMYSCSFTSISVTVFNNGTFLALKHRSCRSFLQQPDSYSVQPGGSVTLSCTLIPGTSHGEHTAYWFKDSGKSHLGILYTSSGQCWRSSDWGSPAHSCVYSLSKRNVSHFDAGTYYCAVASCGQILFGTGTRLSVEGNQQLTVYAVLAALVVSLIVNLILWSTLRRMSRRKQLTSEGSHQPETAADTEIENFPVVHYAALDFKKKQDTSSRQRKAEEETIYSRV</sequence>
<proteinExistence type="predicted"/>
<dbReference type="InterPro" id="IPR013106">
    <property type="entry name" value="Ig_V-set"/>
</dbReference>
<dbReference type="PROSITE" id="PS50835">
    <property type="entry name" value="IG_LIKE"/>
    <property type="match status" value="2"/>
</dbReference>
<organism evidence="11 12">
    <name type="scientific">Austrofundulus limnaeus</name>
    <name type="common">Annual killifish</name>
    <dbReference type="NCBI Taxonomy" id="52670"/>
    <lineage>
        <taxon>Eukaryota</taxon>
        <taxon>Metazoa</taxon>
        <taxon>Chordata</taxon>
        <taxon>Craniata</taxon>
        <taxon>Vertebrata</taxon>
        <taxon>Euteleostomi</taxon>
        <taxon>Actinopterygii</taxon>
        <taxon>Neopterygii</taxon>
        <taxon>Teleostei</taxon>
        <taxon>Neoteleostei</taxon>
        <taxon>Acanthomorphata</taxon>
        <taxon>Ovalentaria</taxon>
        <taxon>Atherinomorphae</taxon>
        <taxon>Cyprinodontiformes</taxon>
        <taxon>Rivulidae</taxon>
        <taxon>Austrofundulus</taxon>
    </lineage>
</organism>